<dbReference type="EMBL" id="UYWW01000913">
    <property type="protein sequence ID" value="VDM09570.1"/>
    <property type="molecule type" value="Genomic_DNA"/>
</dbReference>
<dbReference type="InParanoid" id="A0A3P7DID2"/>
<dbReference type="OrthoDB" id="5796863at2759"/>
<accession>A0A3P7DID2</accession>
<evidence type="ECO:0000259" key="1">
    <source>
        <dbReference type="Pfam" id="PF00059"/>
    </source>
</evidence>
<name>A0A3P7DID2_WUCBA</name>
<feature type="domain" description="C-type lectin" evidence="1">
    <location>
        <begin position="204"/>
        <end position="306"/>
    </location>
</feature>
<evidence type="ECO:0000313" key="3">
    <source>
        <dbReference type="Proteomes" id="UP000270924"/>
    </source>
</evidence>
<dbReference type="InterPro" id="IPR001304">
    <property type="entry name" value="C-type_lectin-like"/>
</dbReference>
<gene>
    <name evidence="2" type="ORF">WBA_LOCUS2956</name>
</gene>
<reference evidence="2 3" key="1">
    <citation type="submission" date="2018-11" db="EMBL/GenBank/DDBJ databases">
        <authorList>
            <consortium name="Pathogen Informatics"/>
        </authorList>
    </citation>
    <scope>NUCLEOTIDE SEQUENCE [LARGE SCALE GENOMIC DNA]</scope>
</reference>
<dbReference type="InterPro" id="IPR016187">
    <property type="entry name" value="CTDL_fold"/>
</dbReference>
<dbReference type="Proteomes" id="UP000270924">
    <property type="component" value="Unassembled WGS sequence"/>
</dbReference>
<dbReference type="InterPro" id="IPR016186">
    <property type="entry name" value="C-type_lectin-like/link_sf"/>
</dbReference>
<sequence>MVDKQATTLRIGLVRLFLREYVITWKANGEPKLGPCPEKWLPLIPVKDNNFELLQKCISHINVTLLKSKVTKLDDAINACSHIFGNGSTTATIFRPDDKKELKNFLTFAASEELEGMLDIFIEGKAPYDHSGNDLRQLGETITNAMSNAPDKSCAWNLLKGEIQFKNCDSFTTLWCQYKAKPVMTNYGCNGWFKADHGSHYRTTARNARNICRKKKAQLVTINNIGEWSYVTRLADTLAPNTIDRSLLLGYTRCSTDPPEWRTMEGDISAENIPFPDATTSSDAECCLQLDIDNKINCKRCFYYLQILMAPIYNPHEQIKLQEKLVEGAQLQATICNKKVNYFICKKEGMFSLHEINSSQGDTYVTFHLEAKSSK</sequence>
<dbReference type="SUPFAM" id="SSF56436">
    <property type="entry name" value="C-type lectin-like"/>
    <property type="match status" value="1"/>
</dbReference>
<dbReference type="AlphaFoldDB" id="A0A3P7DID2"/>
<dbReference type="Gene3D" id="3.10.100.10">
    <property type="entry name" value="Mannose-Binding Protein A, subunit A"/>
    <property type="match status" value="1"/>
</dbReference>
<proteinExistence type="predicted"/>
<dbReference type="OMA" id="LGPCPEK"/>
<dbReference type="Pfam" id="PF00059">
    <property type="entry name" value="Lectin_C"/>
    <property type="match status" value="1"/>
</dbReference>
<dbReference type="CDD" id="cd00037">
    <property type="entry name" value="CLECT"/>
    <property type="match status" value="1"/>
</dbReference>
<evidence type="ECO:0000313" key="2">
    <source>
        <dbReference type="EMBL" id="VDM09570.1"/>
    </source>
</evidence>
<organism evidence="2 3">
    <name type="scientific">Wuchereria bancrofti</name>
    <dbReference type="NCBI Taxonomy" id="6293"/>
    <lineage>
        <taxon>Eukaryota</taxon>
        <taxon>Metazoa</taxon>
        <taxon>Ecdysozoa</taxon>
        <taxon>Nematoda</taxon>
        <taxon>Chromadorea</taxon>
        <taxon>Rhabditida</taxon>
        <taxon>Spirurina</taxon>
        <taxon>Spiruromorpha</taxon>
        <taxon>Filarioidea</taxon>
        <taxon>Onchocercidae</taxon>
        <taxon>Wuchereria</taxon>
    </lineage>
</organism>
<keyword evidence="3" id="KW-1185">Reference proteome</keyword>
<protein>
    <recommendedName>
        <fullName evidence="1">C-type lectin domain-containing protein</fullName>
    </recommendedName>
</protein>